<dbReference type="NCBIfam" id="TIGR02273">
    <property type="entry name" value="16S_RimM"/>
    <property type="match status" value="1"/>
</dbReference>
<dbReference type="GO" id="GO:0043022">
    <property type="term" value="F:ribosome binding"/>
    <property type="evidence" value="ECO:0007669"/>
    <property type="project" value="InterPro"/>
</dbReference>
<dbReference type="Proteomes" id="UP000252800">
    <property type="component" value="Unassembled WGS sequence"/>
</dbReference>
<dbReference type="EMBL" id="NIBL01000001">
    <property type="protein sequence ID" value="OUZ18737.1"/>
    <property type="molecule type" value="Genomic_DNA"/>
</dbReference>
<dbReference type="Pfam" id="PF05239">
    <property type="entry name" value="PRC"/>
    <property type="match status" value="1"/>
</dbReference>
<comment type="domain">
    <text evidence="5">The PRC barrel domain binds ribosomal protein uS19.</text>
</comment>
<dbReference type="Gene3D" id="2.30.30.240">
    <property type="entry name" value="PRC-barrel domain"/>
    <property type="match status" value="1"/>
</dbReference>
<dbReference type="Pfam" id="PF01782">
    <property type="entry name" value="RimM"/>
    <property type="match status" value="1"/>
</dbReference>
<dbReference type="SUPFAM" id="SSF50447">
    <property type="entry name" value="Translation proteins"/>
    <property type="match status" value="1"/>
</dbReference>
<evidence type="ECO:0000256" key="2">
    <source>
        <dbReference type="ARBA" id="ARBA00022517"/>
    </source>
</evidence>
<comment type="function">
    <text evidence="5">An accessory protein needed during the final step in the assembly of 30S ribosomal subunit, possibly for assembly of the head region. Essential for efficient processing of 16S rRNA. May be needed both before and after RbfA during the maturation of 16S rRNA. It has affinity for free ribosomal 30S subunits but not for 70S ribosomes.</text>
</comment>
<name>A0A1Y4R063_9ENTE</name>
<dbReference type="InterPro" id="IPR002676">
    <property type="entry name" value="RimM_N"/>
</dbReference>
<evidence type="ECO:0000256" key="1">
    <source>
        <dbReference type="ARBA" id="ARBA00022490"/>
    </source>
</evidence>
<comment type="subcellular location">
    <subcellularLocation>
        <location evidence="5">Cytoplasm</location>
    </subcellularLocation>
</comment>
<dbReference type="Gene3D" id="2.40.30.60">
    <property type="entry name" value="RimM"/>
    <property type="match status" value="1"/>
</dbReference>
<keyword evidence="3 5" id="KW-0698">rRNA processing</keyword>
<evidence type="ECO:0000256" key="5">
    <source>
        <dbReference type="HAMAP-Rule" id="MF_00014"/>
    </source>
</evidence>
<evidence type="ECO:0000256" key="3">
    <source>
        <dbReference type="ARBA" id="ARBA00022552"/>
    </source>
</evidence>
<dbReference type="GO" id="GO:0005840">
    <property type="term" value="C:ribosome"/>
    <property type="evidence" value="ECO:0007669"/>
    <property type="project" value="InterPro"/>
</dbReference>
<evidence type="ECO:0000256" key="4">
    <source>
        <dbReference type="ARBA" id="ARBA00023186"/>
    </source>
</evidence>
<reference evidence="9 12" key="3">
    <citation type="submission" date="2017-05" db="EMBL/GenBank/DDBJ databases">
        <title>The Genome Sequence of Enterococcus faecium 2D5_DIV0622.</title>
        <authorList>
            <consortium name="The Broad Institute Genomics Platform"/>
            <consortium name="The Broad Institute Genomic Center for Infectious Diseases"/>
            <person name="Earl A."/>
            <person name="Manson A."/>
            <person name="Schwartman J."/>
            <person name="Gilmore M."/>
            <person name="Abouelleil A."/>
            <person name="Cao P."/>
            <person name="Chapman S."/>
            <person name="Cusick C."/>
            <person name="Shea T."/>
            <person name="Young S."/>
            <person name="Neafsey D."/>
            <person name="Nusbaum C."/>
            <person name="Birren B."/>
        </authorList>
    </citation>
    <scope>NUCLEOTIDE SEQUENCE [LARGE SCALE GENOMIC DNA]</scope>
    <source>
        <strain evidence="9 12">2D5_DIV0622</strain>
    </source>
</reference>
<comment type="subunit">
    <text evidence="5">Binds ribosomal protein uS19.</text>
</comment>
<reference evidence="8" key="4">
    <citation type="journal article" date="2018" name="BMC Genomics">
        <title>Whole genome sequencing and function prediction of 133 gut anaerobes isolated from chicken caecum in pure cultures.</title>
        <authorList>
            <person name="Medvecky M."/>
            <person name="Cejkova D."/>
            <person name="Polansky O."/>
            <person name="Karasova D."/>
            <person name="Kubasova T."/>
            <person name="Cizek A."/>
            <person name="Rychlik I."/>
        </authorList>
    </citation>
    <scope>NUCLEOTIDE SEQUENCE</scope>
    <source>
        <strain evidence="8">An144</strain>
    </source>
</reference>
<dbReference type="HAMAP" id="MF_00014">
    <property type="entry name" value="Ribosome_mat_RimM"/>
    <property type="match status" value="1"/>
</dbReference>
<evidence type="ECO:0000313" key="11">
    <source>
        <dbReference type="Proteomes" id="UP000196074"/>
    </source>
</evidence>
<keyword evidence="1 5" id="KW-0963">Cytoplasm</keyword>
<accession>A0A1Y4R063</accession>
<dbReference type="InterPro" id="IPR036976">
    <property type="entry name" value="RimM_N_sf"/>
</dbReference>
<reference evidence="11" key="2">
    <citation type="submission" date="2017-04" db="EMBL/GenBank/DDBJ databases">
        <title>Function of individual gut microbiota members based on whole genome sequencing of pure cultures obtained from chicken caecum.</title>
        <authorList>
            <person name="Medvecky M."/>
            <person name="Cejkova D."/>
            <person name="Polansky O."/>
            <person name="Karasova D."/>
            <person name="Kubasova T."/>
            <person name="Cizek A."/>
            <person name="Rychlik I."/>
        </authorList>
    </citation>
    <scope>NUCLEOTIDE SEQUENCE [LARGE SCALE GENOMIC DNA]</scope>
    <source>
        <strain evidence="11">An144</strain>
    </source>
</reference>
<gene>
    <name evidence="5" type="primary">rimM</name>
    <name evidence="9" type="ORF">A5869_000378</name>
    <name evidence="8" type="ORF">B5E88_04285</name>
    <name evidence="10" type="ORF">EB18_01235</name>
</gene>
<dbReference type="EMBL" id="LEOY01000008">
    <property type="protein sequence ID" value="RBR29449.1"/>
    <property type="molecule type" value="Genomic_DNA"/>
</dbReference>
<dbReference type="PANTHER" id="PTHR33692">
    <property type="entry name" value="RIBOSOME MATURATION FACTOR RIMM"/>
    <property type="match status" value="1"/>
</dbReference>
<evidence type="ECO:0000259" key="7">
    <source>
        <dbReference type="Pfam" id="PF05239"/>
    </source>
</evidence>
<evidence type="ECO:0000313" key="9">
    <source>
        <dbReference type="EMBL" id="OUZ18737.1"/>
    </source>
</evidence>
<keyword evidence="2 5" id="KW-0690">Ribosome biogenesis</keyword>
<evidence type="ECO:0000313" key="8">
    <source>
        <dbReference type="EMBL" id="OUQ10919.1"/>
    </source>
</evidence>
<comment type="caution">
    <text evidence="8">The sequence shown here is derived from an EMBL/GenBank/DDBJ whole genome shotgun (WGS) entry which is preliminary data.</text>
</comment>
<dbReference type="Proteomes" id="UP000196074">
    <property type="component" value="Unassembled WGS sequence"/>
</dbReference>
<evidence type="ECO:0000313" key="13">
    <source>
        <dbReference type="Proteomes" id="UP000252800"/>
    </source>
</evidence>
<keyword evidence="4 5" id="KW-0143">Chaperone</keyword>
<dbReference type="EMBL" id="NFLC01000006">
    <property type="protein sequence ID" value="OUQ10919.1"/>
    <property type="molecule type" value="Genomic_DNA"/>
</dbReference>
<feature type="domain" description="PRC-barrel" evidence="7">
    <location>
        <begin position="96"/>
        <end position="169"/>
    </location>
</feature>
<dbReference type="GO" id="GO:0006364">
    <property type="term" value="P:rRNA processing"/>
    <property type="evidence" value="ECO:0007669"/>
    <property type="project" value="UniProtKB-UniRule"/>
</dbReference>
<dbReference type="InterPro" id="IPR027275">
    <property type="entry name" value="PRC-brl_dom"/>
</dbReference>
<dbReference type="Proteomes" id="UP000196503">
    <property type="component" value="Unassembled WGS sequence"/>
</dbReference>
<dbReference type="GO" id="GO:0005737">
    <property type="term" value="C:cytoplasm"/>
    <property type="evidence" value="ECO:0007669"/>
    <property type="project" value="UniProtKB-SubCell"/>
</dbReference>
<feature type="domain" description="RimM N-terminal" evidence="6">
    <location>
        <begin position="7"/>
        <end position="89"/>
    </location>
</feature>
<dbReference type="PANTHER" id="PTHR33692:SF1">
    <property type="entry name" value="RIBOSOME MATURATION FACTOR RIMM"/>
    <property type="match status" value="1"/>
</dbReference>
<dbReference type="GO" id="GO:0042274">
    <property type="term" value="P:ribosomal small subunit biogenesis"/>
    <property type="evidence" value="ECO:0007669"/>
    <property type="project" value="UniProtKB-UniRule"/>
</dbReference>
<dbReference type="GeneID" id="60872113"/>
<dbReference type="InterPro" id="IPR011961">
    <property type="entry name" value="RimM"/>
</dbReference>
<dbReference type="AlphaFoldDB" id="A0A1Y4R063"/>
<dbReference type="InterPro" id="IPR009000">
    <property type="entry name" value="Transl_B-barrel_sf"/>
</dbReference>
<evidence type="ECO:0000259" key="6">
    <source>
        <dbReference type="Pfam" id="PF01782"/>
    </source>
</evidence>
<dbReference type="InterPro" id="IPR011033">
    <property type="entry name" value="PRC_barrel-like_sf"/>
</dbReference>
<evidence type="ECO:0000313" key="10">
    <source>
        <dbReference type="EMBL" id="RBR29449.1"/>
    </source>
</evidence>
<sequence>MTEFYNVGKIVNTHGIRGEVRVISQTDFPEERYQVGNQLTLFRAKHEPLTLTITSHRKHKNFDLLTFEGYTNVNQVEAFRDGILKVSSEDLSELAEGEFYYHEIIGLSVIDEKGEVIGKVQEILSPGANDVWVVKRPGKKDFLLPYIEPVVKEINVAEGFVKVELLEGLMDDED</sequence>
<dbReference type="SUPFAM" id="SSF50346">
    <property type="entry name" value="PRC-barrel domain"/>
    <property type="match status" value="1"/>
</dbReference>
<organism evidence="8 11">
    <name type="scientific">Enterococcus cecorum</name>
    <dbReference type="NCBI Taxonomy" id="44008"/>
    <lineage>
        <taxon>Bacteria</taxon>
        <taxon>Bacillati</taxon>
        <taxon>Bacillota</taxon>
        <taxon>Bacilli</taxon>
        <taxon>Lactobacillales</taxon>
        <taxon>Enterococcaceae</taxon>
        <taxon>Enterococcus</taxon>
    </lineage>
</organism>
<dbReference type="RefSeq" id="WP_016251270.1">
    <property type="nucleotide sequence ID" value="NZ_JACJLG010000001.1"/>
</dbReference>
<comment type="similarity">
    <text evidence="5">Belongs to the RimM family.</text>
</comment>
<protein>
    <recommendedName>
        <fullName evidence="5">Ribosome maturation factor RimM</fullName>
    </recommendedName>
</protein>
<proteinExistence type="inferred from homology"/>
<evidence type="ECO:0000313" key="12">
    <source>
        <dbReference type="Proteomes" id="UP000196503"/>
    </source>
</evidence>
<reference evidence="10 13" key="1">
    <citation type="submission" date="2015-06" db="EMBL/GenBank/DDBJ databases">
        <title>The Genome Sequence of Enterococcus cecorum 170AEA1.</title>
        <authorList>
            <consortium name="The Broad Institute Genomics Platform"/>
            <consortium name="The Broad Institute Genome Sequencing Center for Infectious Disease"/>
            <person name="Earl A.M."/>
            <person name="Van Tyne D."/>
            <person name="Lebreton F."/>
            <person name="Saavedra J.T."/>
            <person name="Gilmore M.S."/>
            <person name="Manson McGuire A."/>
            <person name="Clock S."/>
            <person name="Crupain M."/>
            <person name="Rangan U."/>
            <person name="Young S."/>
            <person name="Abouelleil A."/>
            <person name="Cao P."/>
            <person name="Chapman S.B."/>
            <person name="Griggs A."/>
            <person name="Priest M."/>
            <person name="Shea T."/>
            <person name="Wortman J."/>
            <person name="Nusbaum C."/>
            <person name="Birren B."/>
        </authorList>
    </citation>
    <scope>NUCLEOTIDE SEQUENCE [LARGE SCALE GENOMIC DNA]</scope>
    <source>
        <strain evidence="10 13">170AEA1</strain>
    </source>
</reference>